<dbReference type="InterPro" id="IPR015683">
    <property type="entry name" value="Ionotropic_Glu_rcpt"/>
</dbReference>
<proteinExistence type="predicted"/>
<comment type="caution">
    <text evidence="3">The sequence shown here is derived from an EMBL/GenBank/DDBJ whole genome shotgun (WGS) entry which is preliminary data.</text>
</comment>
<feature type="region of interest" description="Disordered" evidence="1">
    <location>
        <begin position="647"/>
        <end position="668"/>
    </location>
</feature>
<evidence type="ECO:0000256" key="1">
    <source>
        <dbReference type="SAM" id="MobiDB-lite"/>
    </source>
</evidence>
<sequence>MSPSASSSPVTTGNDGCPCIDVSKSLSSLEKRSCNTVSGESGVLMTPELASCVPLYYGSNCCLQHDLLFSPVCQDLDETKTYCLRRWCYVDLETCKTNSTDRVYRSDYFGSSSGLTFEDSGGVDLYYSYTTCNSTGTDWERYKKEQWPADKVLGAVSLLSLATNVMPFGFKRDRAGNILNSSSPEYKDDSVPYEGVYIDYINELIGISNGDIQSVNYTHRSNAASVMNPTSTGTATVQDVADGLVDMAVGPYWITGERLKMTPFTVPLIYDKTVLVIPKPGSKISLRDQTAKVLQPFKPGLWALAVVIILLSALLSVWFSYEEKLVRSSGKSLRDPQTNQRRKRVYAKLALDSILQKGMFFFGASVEQEERASLSNKLLMFGFGFFILIAVSAYVANLAAFLTRPVTSYIGTMQGVVDAGLEVCAHPALKTELELKWPRARFVFSNSGKEFYGVLDEYDAGHCAAMAIGREDTTTDGDLLEMFCERNLVFTDSLILENPIGFPIKPDLVSGLSYWIMEGEKYHGISVQNSKTQYSPHISCDVEFVGEEQDLGDYAQISPANMILPIMTFLVCAMAAIFLHIFRKKKVRKASTKALRNVPRAVIDRLASYRAESFAKHDAQNMPISRQGSLLALKSKSIPLSHEEWVEDEEYDADEDQPVSGAISSLQL</sequence>
<evidence type="ECO:0000313" key="3">
    <source>
        <dbReference type="EMBL" id="KAL3786633.1"/>
    </source>
</evidence>
<name>A0ABD3PFX5_9STRA</name>
<gene>
    <name evidence="3" type="ORF">HJC23_006829</name>
</gene>
<keyword evidence="2" id="KW-1133">Transmembrane helix</keyword>
<dbReference type="AlphaFoldDB" id="A0ABD3PFX5"/>
<accession>A0ABD3PFX5</accession>
<dbReference type="PANTHER" id="PTHR18966">
    <property type="entry name" value="IONOTROPIC GLUTAMATE RECEPTOR"/>
    <property type="match status" value="1"/>
</dbReference>
<feature type="compositionally biased region" description="Acidic residues" evidence="1">
    <location>
        <begin position="647"/>
        <end position="657"/>
    </location>
</feature>
<feature type="transmembrane region" description="Helical" evidence="2">
    <location>
        <begin position="378"/>
        <end position="402"/>
    </location>
</feature>
<dbReference type="EMBL" id="JABMIG020000190">
    <property type="protein sequence ID" value="KAL3786633.1"/>
    <property type="molecule type" value="Genomic_DNA"/>
</dbReference>
<dbReference type="Gene3D" id="1.10.287.70">
    <property type="match status" value="1"/>
</dbReference>
<evidence type="ECO:0000256" key="2">
    <source>
        <dbReference type="SAM" id="Phobius"/>
    </source>
</evidence>
<keyword evidence="2" id="KW-0472">Membrane</keyword>
<reference evidence="3 4" key="1">
    <citation type="journal article" date="2020" name="G3 (Bethesda)">
        <title>Improved Reference Genome for Cyclotella cryptica CCMP332, a Model for Cell Wall Morphogenesis, Salinity Adaptation, and Lipid Production in Diatoms (Bacillariophyta).</title>
        <authorList>
            <person name="Roberts W.R."/>
            <person name="Downey K.M."/>
            <person name="Ruck E.C."/>
            <person name="Traller J.C."/>
            <person name="Alverson A.J."/>
        </authorList>
    </citation>
    <scope>NUCLEOTIDE SEQUENCE [LARGE SCALE GENOMIC DNA]</scope>
    <source>
        <strain evidence="3 4">CCMP332</strain>
    </source>
</reference>
<feature type="transmembrane region" description="Helical" evidence="2">
    <location>
        <begin position="562"/>
        <end position="582"/>
    </location>
</feature>
<keyword evidence="4" id="KW-1185">Reference proteome</keyword>
<evidence type="ECO:0008006" key="5">
    <source>
        <dbReference type="Google" id="ProtNLM"/>
    </source>
</evidence>
<dbReference type="SUPFAM" id="SSF53850">
    <property type="entry name" value="Periplasmic binding protein-like II"/>
    <property type="match status" value="1"/>
</dbReference>
<organism evidence="3 4">
    <name type="scientific">Cyclotella cryptica</name>
    <dbReference type="NCBI Taxonomy" id="29204"/>
    <lineage>
        <taxon>Eukaryota</taxon>
        <taxon>Sar</taxon>
        <taxon>Stramenopiles</taxon>
        <taxon>Ochrophyta</taxon>
        <taxon>Bacillariophyta</taxon>
        <taxon>Coscinodiscophyceae</taxon>
        <taxon>Thalassiosirophycidae</taxon>
        <taxon>Stephanodiscales</taxon>
        <taxon>Stephanodiscaceae</taxon>
        <taxon>Cyclotella</taxon>
    </lineage>
</organism>
<feature type="transmembrane region" description="Helical" evidence="2">
    <location>
        <begin position="301"/>
        <end position="321"/>
    </location>
</feature>
<keyword evidence="2" id="KW-0812">Transmembrane</keyword>
<evidence type="ECO:0000313" key="4">
    <source>
        <dbReference type="Proteomes" id="UP001516023"/>
    </source>
</evidence>
<protein>
    <recommendedName>
        <fullName evidence="5">Ionotropic glutamate receptor C-terminal domain-containing protein</fullName>
    </recommendedName>
</protein>
<dbReference type="Gene3D" id="3.40.190.10">
    <property type="entry name" value="Periplasmic binding protein-like II"/>
    <property type="match status" value="1"/>
</dbReference>
<dbReference type="Proteomes" id="UP001516023">
    <property type="component" value="Unassembled WGS sequence"/>
</dbReference>